<evidence type="ECO:0000256" key="6">
    <source>
        <dbReference type="ARBA" id="ARBA00023134"/>
    </source>
</evidence>
<dbReference type="AlphaFoldDB" id="I3CGP3"/>
<dbReference type="EMBL" id="JH600070">
    <property type="protein sequence ID" value="EIJ42786.1"/>
    <property type="molecule type" value="Genomic_DNA"/>
</dbReference>
<dbReference type="STRING" id="395493.BegalDRAFT_1914"/>
<accession>I3CGP3</accession>
<feature type="binding site" evidence="8">
    <location>
        <position position="75"/>
    </location>
    <ligand>
        <name>GTP</name>
        <dbReference type="ChEBI" id="CHEBI:37565"/>
    </ligand>
</feature>
<evidence type="ECO:0000256" key="1">
    <source>
        <dbReference type="ARBA" id="ARBA00022490"/>
    </source>
</evidence>
<dbReference type="InterPro" id="IPR025877">
    <property type="entry name" value="MobA-like_NTP_Trfase"/>
</dbReference>
<evidence type="ECO:0000313" key="11">
    <source>
        <dbReference type="Proteomes" id="UP000005744"/>
    </source>
</evidence>
<dbReference type="Proteomes" id="UP000005744">
    <property type="component" value="Unassembled WGS sequence"/>
</dbReference>
<reference evidence="10 11" key="1">
    <citation type="submission" date="2011-11" db="EMBL/GenBank/DDBJ databases">
        <title>Improved High-Quality Draft sequence of Beggiatoa alba B18lD.</title>
        <authorList>
            <consortium name="US DOE Joint Genome Institute"/>
            <person name="Lucas S."/>
            <person name="Han J."/>
            <person name="Lapidus A."/>
            <person name="Cheng J.-F."/>
            <person name="Goodwin L."/>
            <person name="Pitluck S."/>
            <person name="Peters L."/>
            <person name="Mikhailova N."/>
            <person name="Held B."/>
            <person name="Detter J.C."/>
            <person name="Han C."/>
            <person name="Tapia R."/>
            <person name="Land M."/>
            <person name="Hauser L."/>
            <person name="Kyrpides N."/>
            <person name="Ivanova N."/>
            <person name="Pagani I."/>
            <person name="Samuel K."/>
            <person name="Teske A."/>
            <person name="Mueller J."/>
            <person name="Woyke T."/>
        </authorList>
    </citation>
    <scope>NUCLEOTIDE SEQUENCE [LARGE SCALE GENOMIC DNA]</scope>
    <source>
        <strain evidence="10 11">B18LD</strain>
    </source>
</reference>
<evidence type="ECO:0000256" key="8">
    <source>
        <dbReference type="HAMAP-Rule" id="MF_00316"/>
    </source>
</evidence>
<keyword evidence="6 8" id="KW-0342">GTP-binding</keyword>
<comment type="subcellular location">
    <subcellularLocation>
        <location evidence="8">Cytoplasm</location>
    </subcellularLocation>
</comment>
<feature type="binding site" evidence="8">
    <location>
        <position position="56"/>
    </location>
    <ligand>
        <name>GTP</name>
        <dbReference type="ChEBI" id="CHEBI:37565"/>
    </ligand>
</feature>
<comment type="cofactor">
    <cofactor evidence="8">
        <name>Mg(2+)</name>
        <dbReference type="ChEBI" id="CHEBI:18420"/>
    </cofactor>
</comment>
<dbReference type="PANTHER" id="PTHR19136">
    <property type="entry name" value="MOLYBDENUM COFACTOR GUANYLYLTRANSFERASE"/>
    <property type="match status" value="1"/>
</dbReference>
<dbReference type="HAMAP" id="MF_00316">
    <property type="entry name" value="MobA"/>
    <property type="match status" value="1"/>
</dbReference>
<comment type="subunit">
    <text evidence="8">Monomer.</text>
</comment>
<dbReference type="GO" id="GO:0005737">
    <property type="term" value="C:cytoplasm"/>
    <property type="evidence" value="ECO:0007669"/>
    <property type="project" value="UniProtKB-SubCell"/>
</dbReference>
<evidence type="ECO:0000256" key="5">
    <source>
        <dbReference type="ARBA" id="ARBA00022842"/>
    </source>
</evidence>
<dbReference type="GO" id="GO:1902758">
    <property type="term" value="P:bis(molybdopterin guanine dinucleotide)molybdenum biosynthetic process"/>
    <property type="evidence" value="ECO:0007669"/>
    <property type="project" value="TreeGrafter"/>
</dbReference>
<dbReference type="eggNOG" id="COG0746">
    <property type="taxonomic scope" value="Bacteria"/>
</dbReference>
<comment type="domain">
    <text evidence="8">The N-terminal domain determines nucleotide recognition and specific binding, while the C-terminal domain determines the specific binding to the target protein.</text>
</comment>
<dbReference type="EC" id="2.7.7.77" evidence="8"/>
<organism evidence="10 11">
    <name type="scientific">Beggiatoa alba B18LD</name>
    <dbReference type="NCBI Taxonomy" id="395493"/>
    <lineage>
        <taxon>Bacteria</taxon>
        <taxon>Pseudomonadati</taxon>
        <taxon>Pseudomonadota</taxon>
        <taxon>Gammaproteobacteria</taxon>
        <taxon>Thiotrichales</taxon>
        <taxon>Thiotrichaceae</taxon>
        <taxon>Beggiatoa</taxon>
    </lineage>
</organism>
<comment type="similarity">
    <text evidence="8">Belongs to the MobA family.</text>
</comment>
<comment type="function">
    <text evidence="8">Transfers a GMP moiety from GTP to Mo-molybdopterin (Mo-MPT) cofactor (Moco or molybdenum cofactor) to form Mo-molybdopterin guanine dinucleotide (Mo-MGD) cofactor.</text>
</comment>
<gene>
    <name evidence="8" type="primary">mobA</name>
    <name evidence="10" type="ORF">BegalDRAFT_1914</name>
</gene>
<dbReference type="GO" id="GO:0005525">
    <property type="term" value="F:GTP binding"/>
    <property type="evidence" value="ECO:0007669"/>
    <property type="project" value="UniProtKB-UniRule"/>
</dbReference>
<keyword evidence="3 8" id="KW-0479">Metal-binding</keyword>
<dbReference type="InterPro" id="IPR029044">
    <property type="entry name" value="Nucleotide-diphossugar_trans"/>
</dbReference>
<evidence type="ECO:0000256" key="4">
    <source>
        <dbReference type="ARBA" id="ARBA00022741"/>
    </source>
</evidence>
<dbReference type="OrthoDB" id="9788394at2"/>
<comment type="catalytic activity">
    <reaction evidence="8">
        <text>Mo-molybdopterin + GTP + H(+) = Mo-molybdopterin guanine dinucleotide + diphosphate</text>
        <dbReference type="Rhea" id="RHEA:34243"/>
        <dbReference type="ChEBI" id="CHEBI:15378"/>
        <dbReference type="ChEBI" id="CHEBI:33019"/>
        <dbReference type="ChEBI" id="CHEBI:37565"/>
        <dbReference type="ChEBI" id="CHEBI:71302"/>
        <dbReference type="ChEBI" id="CHEBI:71310"/>
        <dbReference type="EC" id="2.7.7.77"/>
    </reaction>
</comment>
<feature type="domain" description="MobA-like NTP transferase" evidence="9">
    <location>
        <begin position="12"/>
        <end position="167"/>
    </location>
</feature>
<feature type="binding site" evidence="8">
    <location>
        <position position="28"/>
    </location>
    <ligand>
        <name>GTP</name>
        <dbReference type="ChEBI" id="CHEBI:37565"/>
    </ligand>
</feature>
<dbReference type="InterPro" id="IPR013482">
    <property type="entry name" value="Molybde_CF_guanTrfase"/>
</dbReference>
<evidence type="ECO:0000256" key="2">
    <source>
        <dbReference type="ARBA" id="ARBA00022679"/>
    </source>
</evidence>
<keyword evidence="7 8" id="KW-0501">Molybdenum cofactor biosynthesis</keyword>
<name>I3CGP3_9GAMM</name>
<feature type="binding site" evidence="8">
    <location>
        <position position="105"/>
    </location>
    <ligand>
        <name>GTP</name>
        <dbReference type="ChEBI" id="CHEBI:37565"/>
    </ligand>
</feature>
<dbReference type="SUPFAM" id="SSF53448">
    <property type="entry name" value="Nucleotide-diphospho-sugar transferases"/>
    <property type="match status" value="1"/>
</dbReference>
<keyword evidence="4 8" id="KW-0547">Nucleotide-binding</keyword>
<evidence type="ECO:0000313" key="10">
    <source>
        <dbReference type="EMBL" id="EIJ42786.1"/>
    </source>
</evidence>
<protein>
    <recommendedName>
        <fullName evidence="8">Molybdenum cofactor guanylyltransferase</fullName>
        <shortName evidence="8">MoCo guanylyltransferase</shortName>
        <ecNumber evidence="8">2.7.7.77</ecNumber>
    </recommendedName>
    <alternativeName>
        <fullName evidence="8">GTP:molybdopterin guanylyltransferase</fullName>
    </alternativeName>
    <alternativeName>
        <fullName evidence="8">Mo-MPT guanylyltransferase</fullName>
    </alternativeName>
    <alternativeName>
        <fullName evidence="8">Molybdopterin guanylyltransferase</fullName>
    </alternativeName>
    <alternativeName>
        <fullName evidence="8">Molybdopterin-guanine dinucleotide synthase</fullName>
        <shortName evidence="8">MGD synthase</shortName>
    </alternativeName>
</protein>
<dbReference type="GO" id="GO:0046872">
    <property type="term" value="F:metal ion binding"/>
    <property type="evidence" value="ECO:0007669"/>
    <property type="project" value="UniProtKB-KW"/>
</dbReference>
<dbReference type="GO" id="GO:0061603">
    <property type="term" value="F:molybdenum cofactor guanylyltransferase activity"/>
    <property type="evidence" value="ECO:0007669"/>
    <property type="project" value="UniProtKB-EC"/>
</dbReference>
<evidence type="ECO:0000259" key="9">
    <source>
        <dbReference type="Pfam" id="PF12804"/>
    </source>
</evidence>
<dbReference type="PANTHER" id="PTHR19136:SF81">
    <property type="entry name" value="MOLYBDENUM COFACTOR GUANYLYLTRANSFERASE"/>
    <property type="match status" value="1"/>
</dbReference>
<keyword evidence="1 8" id="KW-0963">Cytoplasm</keyword>
<dbReference type="CDD" id="cd02503">
    <property type="entry name" value="MobA"/>
    <property type="match status" value="1"/>
</dbReference>
<feature type="binding site" evidence="8">
    <location>
        <begin position="15"/>
        <end position="17"/>
    </location>
    <ligand>
        <name>GTP</name>
        <dbReference type="ChEBI" id="CHEBI:37565"/>
    </ligand>
</feature>
<keyword evidence="5 8" id="KW-0460">Magnesium</keyword>
<sequence>MEESHYQQQITGVILAGGRAVRMGGQDKGLIEINGRKMIEYVIDVLRPQVSTLLINANRHQMEYAHLGECMVVADNYGNYEGPLAGMLSGLHNAQTEYVLFVPCDSPLITPNLAERLYTGLQTAQADISVATSPDGKLQPVFALIKRQLLTALRQFLADGERKIDRWYQSQAMTVVDFADSPDTFLNINTPAEQAAIVERLQAS</sequence>
<dbReference type="HOGENOM" id="CLU_055597_5_1_6"/>
<feature type="binding site" evidence="8">
    <location>
        <position position="105"/>
    </location>
    <ligand>
        <name>Mg(2+)</name>
        <dbReference type="ChEBI" id="CHEBI:18420"/>
    </ligand>
</feature>
<proteinExistence type="inferred from homology"/>
<dbReference type="Pfam" id="PF12804">
    <property type="entry name" value="NTP_transf_3"/>
    <property type="match status" value="1"/>
</dbReference>
<keyword evidence="2 8" id="KW-0808">Transferase</keyword>
<dbReference type="Gene3D" id="3.90.550.10">
    <property type="entry name" value="Spore Coat Polysaccharide Biosynthesis Protein SpsA, Chain A"/>
    <property type="match status" value="1"/>
</dbReference>
<dbReference type="NCBIfam" id="TIGR02665">
    <property type="entry name" value="molyb_mobA"/>
    <property type="match status" value="1"/>
</dbReference>
<evidence type="ECO:0000256" key="3">
    <source>
        <dbReference type="ARBA" id="ARBA00022723"/>
    </source>
</evidence>
<evidence type="ECO:0000256" key="7">
    <source>
        <dbReference type="ARBA" id="ARBA00023150"/>
    </source>
</evidence>
<keyword evidence="11" id="KW-1185">Reference proteome</keyword>